<evidence type="ECO:0000256" key="1">
    <source>
        <dbReference type="ARBA" id="ARBA00008467"/>
    </source>
</evidence>
<gene>
    <name evidence="5" type="primary">fabF_2</name>
    <name evidence="5" type="ORF">XM38_045880</name>
</gene>
<dbReference type="Gene3D" id="3.40.47.10">
    <property type="match status" value="1"/>
</dbReference>
<name>A0A1Z3HU14_9CYAN</name>
<dbReference type="InterPro" id="IPR020841">
    <property type="entry name" value="PKS_Beta-ketoAc_synthase_dom"/>
</dbReference>
<dbReference type="Pfam" id="PF02801">
    <property type="entry name" value="Ketoacyl-synt_C"/>
    <property type="match status" value="1"/>
</dbReference>
<dbReference type="GO" id="GO:0006633">
    <property type="term" value="P:fatty acid biosynthetic process"/>
    <property type="evidence" value="ECO:0007669"/>
    <property type="project" value="TreeGrafter"/>
</dbReference>
<dbReference type="InterPro" id="IPR014030">
    <property type="entry name" value="Ketoacyl_synth_N"/>
</dbReference>
<keyword evidence="5" id="KW-0012">Acyltransferase</keyword>
<keyword evidence="2 3" id="KW-0808">Transferase</keyword>
<dbReference type="KEGG" id="hhg:XM38_045880"/>
<dbReference type="PANTHER" id="PTHR11712:SF347">
    <property type="entry name" value="BETA KETOACYL-ACYL CARRIER PROTEIN SYNTHASE"/>
    <property type="match status" value="1"/>
</dbReference>
<protein>
    <submittedName>
        <fullName evidence="5">3-oxoacyl-[acyl-carrier-protein] synthase 2</fullName>
        <ecNumber evidence="5">2.3.1.179</ecNumber>
    </submittedName>
</protein>
<dbReference type="EC" id="2.3.1.179" evidence="5"/>
<dbReference type="Pfam" id="PF00109">
    <property type="entry name" value="ketoacyl-synt"/>
    <property type="match status" value="1"/>
</dbReference>
<sequence length="204" mass="21535">MAACATGLWCLAHGYEWIRTGRCDRILAGAVEAPITPLTLAGFEKMGALAQHGCYPFDSQRQGLVLGEGAAMLVLESAEVAQRRQAPIYGQLLGVGITADGYHVSAPDPAQRSRHTALATCLQRSQLCPDQVDWIHAHGTSTRLNDQTEAQLLQQCFPHRPAITSTKGATGHTLGASGAIGVALSLLARPPDPAPLRGPTAARL</sequence>
<dbReference type="Proteomes" id="UP000191901">
    <property type="component" value="Chromosome"/>
</dbReference>
<keyword evidence="6" id="KW-1185">Reference proteome</keyword>
<evidence type="ECO:0000313" key="5">
    <source>
        <dbReference type="EMBL" id="ASC73617.1"/>
    </source>
</evidence>
<proteinExistence type="inferred from homology"/>
<dbReference type="InterPro" id="IPR000794">
    <property type="entry name" value="Beta-ketoacyl_synthase"/>
</dbReference>
<reference evidence="5 6" key="1">
    <citation type="journal article" date="2016" name="Biochim. Biophys. Acta">
        <title>Characterization of red-shifted phycobilisomes isolated from the chlorophyll f-containing cyanobacterium Halomicronema hongdechloris.</title>
        <authorList>
            <person name="Li Y."/>
            <person name="Lin Y."/>
            <person name="Garvey C.J."/>
            <person name="Birch D."/>
            <person name="Corkery R.W."/>
            <person name="Loughlin P.C."/>
            <person name="Scheer H."/>
            <person name="Willows R.D."/>
            <person name="Chen M."/>
        </authorList>
    </citation>
    <scope>NUCLEOTIDE SEQUENCE [LARGE SCALE GENOMIC DNA]</scope>
    <source>
        <strain evidence="5 6">C2206</strain>
    </source>
</reference>
<evidence type="ECO:0000313" key="6">
    <source>
        <dbReference type="Proteomes" id="UP000191901"/>
    </source>
</evidence>
<dbReference type="PROSITE" id="PS52004">
    <property type="entry name" value="KS3_2"/>
    <property type="match status" value="1"/>
</dbReference>
<dbReference type="SUPFAM" id="SSF53901">
    <property type="entry name" value="Thiolase-like"/>
    <property type="match status" value="1"/>
</dbReference>
<evidence type="ECO:0000256" key="2">
    <source>
        <dbReference type="ARBA" id="ARBA00022679"/>
    </source>
</evidence>
<dbReference type="GO" id="GO:0004315">
    <property type="term" value="F:3-oxoacyl-[acyl-carrier-protein] synthase activity"/>
    <property type="evidence" value="ECO:0007669"/>
    <property type="project" value="UniProtKB-EC"/>
</dbReference>
<feature type="domain" description="Ketosynthase family 3 (KS3)" evidence="4">
    <location>
        <begin position="1"/>
        <end position="204"/>
    </location>
</feature>
<comment type="similarity">
    <text evidence="1 3">Belongs to the thiolase-like superfamily. Beta-ketoacyl-ACP synthases family.</text>
</comment>
<dbReference type="AlphaFoldDB" id="A0A1Z3HU14"/>
<dbReference type="EMBL" id="CP021983">
    <property type="protein sequence ID" value="ASC73617.1"/>
    <property type="molecule type" value="Genomic_DNA"/>
</dbReference>
<dbReference type="PANTHER" id="PTHR11712">
    <property type="entry name" value="POLYKETIDE SYNTHASE-RELATED"/>
    <property type="match status" value="1"/>
</dbReference>
<dbReference type="InterPro" id="IPR014031">
    <property type="entry name" value="Ketoacyl_synth_C"/>
</dbReference>
<organism evidence="5 6">
    <name type="scientific">Halomicronema hongdechloris C2206</name>
    <dbReference type="NCBI Taxonomy" id="1641165"/>
    <lineage>
        <taxon>Bacteria</taxon>
        <taxon>Bacillati</taxon>
        <taxon>Cyanobacteriota</taxon>
        <taxon>Cyanophyceae</taxon>
        <taxon>Nodosilineales</taxon>
        <taxon>Nodosilineaceae</taxon>
        <taxon>Halomicronema</taxon>
    </lineage>
</organism>
<evidence type="ECO:0000259" key="4">
    <source>
        <dbReference type="PROSITE" id="PS52004"/>
    </source>
</evidence>
<dbReference type="SMART" id="SM00825">
    <property type="entry name" value="PKS_KS"/>
    <property type="match status" value="1"/>
</dbReference>
<dbReference type="InterPro" id="IPR016039">
    <property type="entry name" value="Thiolase-like"/>
</dbReference>
<accession>A0A1Z3HU14</accession>
<evidence type="ECO:0000256" key="3">
    <source>
        <dbReference type="RuleBase" id="RU003694"/>
    </source>
</evidence>